<dbReference type="Proteomes" id="UP001497516">
    <property type="component" value="Chromosome 10"/>
</dbReference>
<sequence>MMASLAELLAKLEEIRARRRATNIHPESVSADPTEVTANDGLAVTEEAADVETTVVDGVGVEDAADNPNLITTEQPITVKIPRSRSSPTATAESTQIEEPATIVLSLTAAAGEEESLVATSNPDLVAEAGDGSLLVHRRRRLRLVGRRGRGRNATRSSPLFPER</sequence>
<organism evidence="2 3">
    <name type="scientific">Linum trigynum</name>
    <dbReference type="NCBI Taxonomy" id="586398"/>
    <lineage>
        <taxon>Eukaryota</taxon>
        <taxon>Viridiplantae</taxon>
        <taxon>Streptophyta</taxon>
        <taxon>Embryophyta</taxon>
        <taxon>Tracheophyta</taxon>
        <taxon>Spermatophyta</taxon>
        <taxon>Magnoliopsida</taxon>
        <taxon>eudicotyledons</taxon>
        <taxon>Gunneridae</taxon>
        <taxon>Pentapetalae</taxon>
        <taxon>rosids</taxon>
        <taxon>fabids</taxon>
        <taxon>Malpighiales</taxon>
        <taxon>Linaceae</taxon>
        <taxon>Linum</taxon>
    </lineage>
</organism>
<proteinExistence type="predicted"/>
<name>A0AAV2CVB9_9ROSI</name>
<evidence type="ECO:0000313" key="2">
    <source>
        <dbReference type="EMBL" id="CAL1360427.1"/>
    </source>
</evidence>
<feature type="region of interest" description="Disordered" evidence="1">
    <location>
        <begin position="66"/>
        <end position="97"/>
    </location>
</feature>
<gene>
    <name evidence="2" type="ORF">LTRI10_LOCUS7865</name>
</gene>
<evidence type="ECO:0000313" key="3">
    <source>
        <dbReference type="Proteomes" id="UP001497516"/>
    </source>
</evidence>
<protein>
    <submittedName>
        <fullName evidence="2">Uncharacterized protein</fullName>
    </submittedName>
</protein>
<keyword evidence="3" id="KW-1185">Reference proteome</keyword>
<feature type="compositionally biased region" description="Polar residues" evidence="1">
    <location>
        <begin position="84"/>
        <end position="97"/>
    </location>
</feature>
<evidence type="ECO:0000256" key="1">
    <source>
        <dbReference type="SAM" id="MobiDB-lite"/>
    </source>
</evidence>
<reference evidence="2 3" key="1">
    <citation type="submission" date="2024-04" db="EMBL/GenBank/DDBJ databases">
        <authorList>
            <person name="Fracassetti M."/>
        </authorList>
    </citation>
    <scope>NUCLEOTIDE SEQUENCE [LARGE SCALE GENOMIC DNA]</scope>
</reference>
<accession>A0AAV2CVB9</accession>
<dbReference type="AlphaFoldDB" id="A0AAV2CVB9"/>
<dbReference type="EMBL" id="OZ034814">
    <property type="protein sequence ID" value="CAL1360427.1"/>
    <property type="molecule type" value="Genomic_DNA"/>
</dbReference>